<comment type="caution">
    <text evidence="5">The sequence shown here is derived from an EMBL/GenBank/DDBJ whole genome shotgun (WGS) entry which is preliminary data.</text>
</comment>
<dbReference type="EMBL" id="MDYQ01000241">
    <property type="protein sequence ID" value="PRP78081.1"/>
    <property type="molecule type" value="Genomic_DNA"/>
</dbReference>
<gene>
    <name evidence="5" type="ORF">PROFUN_13890</name>
</gene>
<dbReference type="GO" id="GO:0005524">
    <property type="term" value="F:ATP binding"/>
    <property type="evidence" value="ECO:0007669"/>
    <property type="project" value="UniProtKB-KW"/>
</dbReference>
<evidence type="ECO:0000256" key="3">
    <source>
        <dbReference type="SAM" id="MobiDB-lite"/>
    </source>
</evidence>
<evidence type="ECO:0000313" key="6">
    <source>
        <dbReference type="Proteomes" id="UP000241769"/>
    </source>
</evidence>
<dbReference type="Proteomes" id="UP000241769">
    <property type="component" value="Unassembled WGS sequence"/>
</dbReference>
<dbReference type="OrthoDB" id="1470350at2759"/>
<keyword evidence="1" id="KW-0547">Nucleotide-binding</keyword>
<dbReference type="InParanoid" id="A0A2P6N2B1"/>
<dbReference type="InterPro" id="IPR027417">
    <property type="entry name" value="P-loop_NTPase"/>
</dbReference>
<name>A0A2P6N2B1_9EUKA</name>
<evidence type="ECO:0000313" key="5">
    <source>
        <dbReference type="EMBL" id="PRP78081.1"/>
    </source>
</evidence>
<dbReference type="AlphaFoldDB" id="A0A2P6N2B1"/>
<organism evidence="5 6">
    <name type="scientific">Planoprotostelium fungivorum</name>
    <dbReference type="NCBI Taxonomy" id="1890364"/>
    <lineage>
        <taxon>Eukaryota</taxon>
        <taxon>Amoebozoa</taxon>
        <taxon>Evosea</taxon>
        <taxon>Variosea</taxon>
        <taxon>Cavosteliida</taxon>
        <taxon>Cavosteliaceae</taxon>
        <taxon>Planoprotostelium</taxon>
    </lineage>
</organism>
<proteinExistence type="predicted"/>
<keyword evidence="6" id="KW-1185">Reference proteome</keyword>
<keyword evidence="2" id="KW-0067">ATP-binding</keyword>
<dbReference type="GO" id="GO:0003677">
    <property type="term" value="F:DNA binding"/>
    <property type="evidence" value="ECO:0007669"/>
    <property type="project" value="InterPro"/>
</dbReference>
<protein>
    <recommendedName>
        <fullName evidence="4">MCM C-terminal AAA(+) ATPase domain-containing protein</fullName>
    </recommendedName>
</protein>
<dbReference type="InterPro" id="IPR001208">
    <property type="entry name" value="MCM_dom"/>
</dbReference>
<accession>A0A2P6N2B1</accession>
<feature type="domain" description="MCM C-terminal AAA(+) ATPase" evidence="4">
    <location>
        <begin position="44"/>
        <end position="88"/>
    </location>
</feature>
<dbReference type="SUPFAM" id="SSF52540">
    <property type="entry name" value="P-loop containing nucleoside triphosphate hydrolases"/>
    <property type="match status" value="1"/>
</dbReference>
<dbReference type="Pfam" id="PF00493">
    <property type="entry name" value="MCM"/>
    <property type="match status" value="1"/>
</dbReference>
<evidence type="ECO:0000256" key="2">
    <source>
        <dbReference type="ARBA" id="ARBA00022840"/>
    </source>
</evidence>
<reference evidence="5 6" key="1">
    <citation type="journal article" date="2018" name="Genome Biol. Evol.">
        <title>Multiple Roots of Fruiting Body Formation in Amoebozoa.</title>
        <authorList>
            <person name="Hillmann F."/>
            <person name="Forbes G."/>
            <person name="Novohradska S."/>
            <person name="Ferling I."/>
            <person name="Riege K."/>
            <person name="Groth M."/>
            <person name="Westermann M."/>
            <person name="Marz M."/>
            <person name="Spaller T."/>
            <person name="Winckler T."/>
            <person name="Schaap P."/>
            <person name="Glockner G."/>
        </authorList>
    </citation>
    <scope>NUCLEOTIDE SEQUENCE [LARGE SCALE GENOMIC DNA]</scope>
    <source>
        <strain evidence="5 6">Jena</strain>
    </source>
</reference>
<evidence type="ECO:0000259" key="4">
    <source>
        <dbReference type="Pfam" id="PF00493"/>
    </source>
</evidence>
<sequence>MPIGSKRTATEDDNEPKKRQSKINKITLPNDGQLKEAISQATSLVEALMTAITKQQEEKEKINSSLKVIIVGDPGTGKTTLLNSLAVFRETTQKRLGGVLSRDYLREMSLTILERVTQIMAEGPFDIPEGITINDTPGWDPNFEVGEDFKKAITDVIRSEIARSNCVIYSSLRIPGNDALKKLIGWLPPDITVARIPVLVLAWHVVMKLALHIITAAAFGIPFKRTSSAPWPIDSLQLMTSSHLPLDHQLSFYQSLVTLSDRLFSISSIPNFIFQLPIHSLFQK</sequence>
<dbReference type="Gene3D" id="3.40.50.300">
    <property type="entry name" value="P-loop containing nucleotide triphosphate hydrolases"/>
    <property type="match status" value="1"/>
</dbReference>
<evidence type="ECO:0000256" key="1">
    <source>
        <dbReference type="ARBA" id="ARBA00022741"/>
    </source>
</evidence>
<feature type="region of interest" description="Disordered" evidence="3">
    <location>
        <begin position="1"/>
        <end position="24"/>
    </location>
</feature>